<accession>A0A3N6MJB3</accession>
<name>A0A3N6MJB3_NATCH</name>
<dbReference type="EMBL" id="REGA01000010">
    <property type="protein sequence ID" value="RQG94236.1"/>
    <property type="molecule type" value="Genomic_DNA"/>
</dbReference>
<organism evidence="1 2">
    <name type="scientific">Natrarchaeobius chitinivorans</name>
    <dbReference type="NCBI Taxonomy" id="1679083"/>
    <lineage>
        <taxon>Archaea</taxon>
        <taxon>Methanobacteriati</taxon>
        <taxon>Methanobacteriota</taxon>
        <taxon>Stenosarchaea group</taxon>
        <taxon>Halobacteria</taxon>
        <taxon>Halobacteriales</taxon>
        <taxon>Natrialbaceae</taxon>
        <taxon>Natrarchaeobius</taxon>
    </lineage>
</organism>
<proteinExistence type="predicted"/>
<reference evidence="1 2" key="1">
    <citation type="submission" date="2018-10" db="EMBL/GenBank/DDBJ databases">
        <title>Natrarchaeobius chitinivorans gen. nov., sp. nov., and Natrarchaeobius haloalkaliphilus sp. nov., alkaliphilic, chitin-utilizing haloarchaea from hypersaline alkaline lakes.</title>
        <authorList>
            <person name="Sorokin D.Y."/>
            <person name="Elcheninov A.G."/>
            <person name="Kostrikina N.A."/>
            <person name="Bale N.J."/>
            <person name="Sinninghe Damste J.S."/>
            <person name="Khijniak T.V."/>
            <person name="Kublanov I.V."/>
            <person name="Toshchakov S.V."/>
        </authorList>
    </citation>
    <scope>NUCLEOTIDE SEQUENCE [LARGE SCALE GENOMIC DNA]</scope>
    <source>
        <strain evidence="1 2">AArcht4T</strain>
    </source>
</reference>
<dbReference type="Proteomes" id="UP000282323">
    <property type="component" value="Unassembled WGS sequence"/>
</dbReference>
<keyword evidence="2" id="KW-1185">Reference proteome</keyword>
<gene>
    <name evidence="1" type="ORF">EA473_12760</name>
</gene>
<evidence type="ECO:0000313" key="1">
    <source>
        <dbReference type="EMBL" id="RQG94236.1"/>
    </source>
</evidence>
<evidence type="ECO:0000313" key="2">
    <source>
        <dbReference type="Proteomes" id="UP000282323"/>
    </source>
</evidence>
<comment type="caution">
    <text evidence="1">The sequence shown here is derived from an EMBL/GenBank/DDBJ whole genome shotgun (WGS) entry which is preliminary data.</text>
</comment>
<protein>
    <submittedName>
        <fullName evidence="1">Uncharacterized protein</fullName>
    </submittedName>
</protein>
<dbReference type="AlphaFoldDB" id="A0A3N6MJB3"/>
<sequence>MYVFIVSEPLIRSGMSLSQPIEHRWAMTGNRSSNPCELALRCGLLYPFTGVTGRFPQSSVMTCSVRHFWSPDPRTIVGVCRSGDRDRLRKSIRDQVNEWSMFVGVVRERELMGRYKYIGLLTMYGL</sequence>